<dbReference type="GO" id="GO:0003677">
    <property type="term" value="F:DNA binding"/>
    <property type="evidence" value="ECO:0007669"/>
    <property type="project" value="UniProtKB-KW"/>
</dbReference>
<keyword evidence="1 2" id="KW-0238">DNA-binding</keyword>
<feature type="domain" description="H15" evidence="4">
    <location>
        <begin position="21"/>
        <end position="94"/>
    </location>
</feature>
<dbReference type="SMART" id="SM00526">
    <property type="entry name" value="H15"/>
    <property type="match status" value="1"/>
</dbReference>
<name>A0A7K5BTU9_MOTAL</name>
<comment type="subcellular location">
    <subcellularLocation>
        <location evidence="2">Nucleus</location>
    </subcellularLocation>
</comment>
<reference evidence="5 6" key="1">
    <citation type="submission" date="2019-09" db="EMBL/GenBank/DDBJ databases">
        <title>Bird 10,000 Genomes (B10K) Project - Family phase.</title>
        <authorList>
            <person name="Zhang G."/>
        </authorList>
    </citation>
    <scope>NUCLEOTIDE SEQUENCE [LARGE SCALE GENOMIC DNA]</scope>
    <source>
        <strain evidence="5">B10K-DU-001-75</strain>
        <tissue evidence="5">Muscle</tissue>
    </source>
</reference>
<dbReference type="EMBL" id="VXBE01003093">
    <property type="protein sequence ID" value="NWR99411.1"/>
    <property type="molecule type" value="Genomic_DNA"/>
</dbReference>
<protein>
    <submittedName>
        <fullName evidence="5">H1 protein</fullName>
    </submittedName>
</protein>
<feature type="region of interest" description="Disordered" evidence="3">
    <location>
        <begin position="1"/>
        <end position="23"/>
    </location>
</feature>
<gene>
    <name evidence="5" type="primary">H1</name>
    <name evidence="5" type="ORF">MOTALB_R13282</name>
</gene>
<dbReference type="InterPro" id="IPR036388">
    <property type="entry name" value="WH-like_DNA-bd_sf"/>
</dbReference>
<evidence type="ECO:0000259" key="4">
    <source>
        <dbReference type="PROSITE" id="PS51504"/>
    </source>
</evidence>
<comment type="similarity">
    <text evidence="2">Belongs to the histone H1/H5 family.</text>
</comment>
<dbReference type="Proteomes" id="UP000532252">
    <property type="component" value="Unassembled WGS sequence"/>
</dbReference>
<feature type="region of interest" description="Disordered" evidence="3">
    <location>
        <begin position="95"/>
        <end position="202"/>
    </location>
</feature>
<dbReference type="InterPro" id="IPR005818">
    <property type="entry name" value="Histone_H1/H5_H15"/>
</dbReference>
<dbReference type="SUPFAM" id="SSF46785">
    <property type="entry name" value="Winged helix' DNA-binding domain"/>
    <property type="match status" value="1"/>
</dbReference>
<feature type="compositionally biased region" description="Basic residues" evidence="3">
    <location>
        <begin position="175"/>
        <end position="202"/>
    </location>
</feature>
<feature type="compositionally biased region" description="Basic and acidic residues" evidence="3">
    <location>
        <begin position="95"/>
        <end position="109"/>
    </location>
</feature>
<dbReference type="CDD" id="cd00073">
    <property type="entry name" value="H15"/>
    <property type="match status" value="1"/>
</dbReference>
<evidence type="ECO:0000256" key="1">
    <source>
        <dbReference type="ARBA" id="ARBA00023125"/>
    </source>
</evidence>
<dbReference type="Pfam" id="PF00538">
    <property type="entry name" value="Linker_histone"/>
    <property type="match status" value="1"/>
</dbReference>
<dbReference type="GO" id="GO:0030527">
    <property type="term" value="F:structural constituent of chromatin"/>
    <property type="evidence" value="ECO:0007669"/>
    <property type="project" value="InterPro"/>
</dbReference>
<dbReference type="Gene3D" id="1.10.10.10">
    <property type="entry name" value="Winged helix-like DNA-binding domain superfamily/Winged helix DNA-binding domain"/>
    <property type="match status" value="1"/>
</dbReference>
<comment type="caution">
    <text evidence="5">The sequence shown here is derived from an EMBL/GenBank/DDBJ whole genome shotgun (WGS) entry which is preliminary data.</text>
</comment>
<keyword evidence="2" id="KW-0539">Nucleus</keyword>
<evidence type="ECO:0000256" key="2">
    <source>
        <dbReference type="RuleBase" id="RU003894"/>
    </source>
</evidence>
<dbReference type="GO" id="GO:0000786">
    <property type="term" value="C:nucleosome"/>
    <property type="evidence" value="ECO:0007669"/>
    <property type="project" value="InterPro"/>
</dbReference>
<proteinExistence type="inferred from homology"/>
<feature type="non-terminal residue" evidence="5">
    <location>
        <position position="202"/>
    </location>
</feature>
<dbReference type="GO" id="GO:0005634">
    <property type="term" value="C:nucleus"/>
    <property type="evidence" value="ECO:0007669"/>
    <property type="project" value="UniProtKB-SubCell"/>
</dbReference>
<dbReference type="InterPro" id="IPR036390">
    <property type="entry name" value="WH_DNA-bd_sf"/>
</dbReference>
<accession>A0A7K5BTU9</accession>
<keyword evidence="6" id="KW-1185">Reference proteome</keyword>
<dbReference type="PROSITE" id="PS51504">
    <property type="entry name" value="H15"/>
    <property type="match status" value="1"/>
</dbReference>
<dbReference type="GO" id="GO:0006334">
    <property type="term" value="P:nucleosome assembly"/>
    <property type="evidence" value="ECO:0007669"/>
    <property type="project" value="InterPro"/>
</dbReference>
<evidence type="ECO:0000256" key="3">
    <source>
        <dbReference type="SAM" id="MobiDB-lite"/>
    </source>
</evidence>
<evidence type="ECO:0000313" key="6">
    <source>
        <dbReference type="Proteomes" id="UP000532252"/>
    </source>
</evidence>
<sequence>APAATSELKKAASGSKAREPAGPRVTELITKAVHGSKECKGFSLAPLSKALATSGYNVEKSKSRIKLGPKSLISNGTLVQTKGIGASGSFKLNKKLGETKEKATKEKTAAKPKKPAAKRPANSAKKPKKAVAVKTSPEEVKKLAGTAAKKAAKSPKRAPQAGHPKKAVKSPAKAKAVKPKAAKPKAAKPKAAKAKKSVPKKK</sequence>
<keyword evidence="2" id="KW-0158">Chromosome</keyword>
<dbReference type="AlphaFoldDB" id="A0A7K5BTU9"/>
<dbReference type="InterPro" id="IPR005819">
    <property type="entry name" value="H1/H5"/>
</dbReference>
<organism evidence="5 6">
    <name type="scientific">Motacilla alba</name>
    <name type="common">White wagtail</name>
    <name type="synonym">Pied wagtail</name>
    <dbReference type="NCBI Taxonomy" id="45807"/>
    <lineage>
        <taxon>Eukaryota</taxon>
        <taxon>Metazoa</taxon>
        <taxon>Chordata</taxon>
        <taxon>Craniata</taxon>
        <taxon>Vertebrata</taxon>
        <taxon>Euteleostomi</taxon>
        <taxon>Archelosauria</taxon>
        <taxon>Archosauria</taxon>
        <taxon>Dinosauria</taxon>
        <taxon>Saurischia</taxon>
        <taxon>Theropoda</taxon>
        <taxon>Coelurosauria</taxon>
        <taxon>Aves</taxon>
        <taxon>Neognathae</taxon>
        <taxon>Neoaves</taxon>
        <taxon>Telluraves</taxon>
        <taxon>Australaves</taxon>
        <taxon>Passeriformes</taxon>
        <taxon>Passeroidea</taxon>
        <taxon>Motacillidae</taxon>
        <taxon>Motacilla</taxon>
    </lineage>
</organism>
<dbReference type="PRINTS" id="PR00624">
    <property type="entry name" value="HISTONEH5"/>
</dbReference>
<feature type="non-terminal residue" evidence="5">
    <location>
        <position position="1"/>
    </location>
</feature>
<evidence type="ECO:0000313" key="5">
    <source>
        <dbReference type="EMBL" id="NWR99411.1"/>
    </source>
</evidence>